<keyword evidence="1" id="KW-1133">Transmembrane helix</keyword>
<sequence>MITYFYWGVVIVLAILPLFVLGVKLKQWKIALASGALIFLIGWAAYFFHFQQVFVKRWGGVMTISVPQGQYHMGATWKDENLWIENYEPATNTCHFNEYSKGNLLQGKVTIKNCNPLMPNK</sequence>
<proteinExistence type="predicted"/>
<name>A0AA37S983_9GAMM</name>
<evidence type="ECO:0000313" key="2">
    <source>
        <dbReference type="EMBL" id="GLQ31747.1"/>
    </source>
</evidence>
<dbReference type="Proteomes" id="UP001161389">
    <property type="component" value="Unassembled WGS sequence"/>
</dbReference>
<feature type="transmembrane region" description="Helical" evidence="1">
    <location>
        <begin position="6"/>
        <end position="23"/>
    </location>
</feature>
<evidence type="ECO:0000256" key="1">
    <source>
        <dbReference type="SAM" id="Phobius"/>
    </source>
</evidence>
<keyword evidence="1" id="KW-0812">Transmembrane</keyword>
<keyword evidence="1" id="KW-0472">Membrane</keyword>
<dbReference type="EMBL" id="BSNM01000014">
    <property type="protein sequence ID" value="GLQ31747.1"/>
    <property type="molecule type" value="Genomic_DNA"/>
</dbReference>
<dbReference type="RefSeq" id="WP_284381454.1">
    <property type="nucleotide sequence ID" value="NZ_BSNM01000014.1"/>
</dbReference>
<reference evidence="2" key="2">
    <citation type="submission" date="2023-01" db="EMBL/GenBank/DDBJ databases">
        <title>Draft genome sequence of Litoribrevibacter albus strain NBRC 110071.</title>
        <authorList>
            <person name="Sun Q."/>
            <person name="Mori K."/>
        </authorList>
    </citation>
    <scope>NUCLEOTIDE SEQUENCE</scope>
    <source>
        <strain evidence="2">NBRC 110071</strain>
    </source>
</reference>
<comment type="caution">
    <text evidence="2">The sequence shown here is derived from an EMBL/GenBank/DDBJ whole genome shotgun (WGS) entry which is preliminary data.</text>
</comment>
<protein>
    <submittedName>
        <fullName evidence="2">Uncharacterized protein</fullName>
    </submittedName>
</protein>
<dbReference type="AlphaFoldDB" id="A0AA37S983"/>
<organism evidence="2 3">
    <name type="scientific">Litoribrevibacter albus</name>
    <dbReference type="NCBI Taxonomy" id="1473156"/>
    <lineage>
        <taxon>Bacteria</taxon>
        <taxon>Pseudomonadati</taxon>
        <taxon>Pseudomonadota</taxon>
        <taxon>Gammaproteobacteria</taxon>
        <taxon>Oceanospirillales</taxon>
        <taxon>Oceanospirillaceae</taxon>
        <taxon>Litoribrevibacter</taxon>
    </lineage>
</organism>
<reference evidence="2" key="1">
    <citation type="journal article" date="2014" name="Int. J. Syst. Evol. Microbiol.">
        <title>Complete genome sequence of Corynebacterium casei LMG S-19264T (=DSM 44701T), isolated from a smear-ripened cheese.</title>
        <authorList>
            <consortium name="US DOE Joint Genome Institute (JGI-PGF)"/>
            <person name="Walter F."/>
            <person name="Albersmeier A."/>
            <person name="Kalinowski J."/>
            <person name="Ruckert C."/>
        </authorList>
    </citation>
    <scope>NUCLEOTIDE SEQUENCE</scope>
    <source>
        <strain evidence="2">NBRC 110071</strain>
    </source>
</reference>
<keyword evidence="3" id="KW-1185">Reference proteome</keyword>
<accession>A0AA37S983</accession>
<gene>
    <name evidence="2" type="ORF">GCM10007876_22260</name>
</gene>
<feature type="transmembrane region" description="Helical" evidence="1">
    <location>
        <begin position="30"/>
        <end position="48"/>
    </location>
</feature>
<evidence type="ECO:0000313" key="3">
    <source>
        <dbReference type="Proteomes" id="UP001161389"/>
    </source>
</evidence>